<dbReference type="HOGENOM" id="CLU_037423_1_0_9"/>
<dbReference type="PANTHER" id="PTHR13799:SF14">
    <property type="entry name" value="GTP CYCLOHYDROLASE 1 TYPE 2 HOMOLOG"/>
    <property type="match status" value="1"/>
</dbReference>
<organism evidence="6 7">
    <name type="scientific">Halanaerobium praevalens (strain ATCC 33744 / DSM 2228 / GSL)</name>
    <dbReference type="NCBI Taxonomy" id="572479"/>
    <lineage>
        <taxon>Bacteria</taxon>
        <taxon>Bacillati</taxon>
        <taxon>Bacillota</taxon>
        <taxon>Clostridia</taxon>
        <taxon>Halanaerobiales</taxon>
        <taxon>Halanaerobiaceae</taxon>
        <taxon>Halanaerobium</taxon>
    </lineage>
</organism>
<proteinExistence type="inferred from homology"/>
<feature type="binding site" evidence="5">
    <location>
        <position position="329"/>
    </location>
    <ligand>
        <name>a divalent metal cation</name>
        <dbReference type="ChEBI" id="CHEBI:60240"/>
        <label>1</label>
    </ligand>
</feature>
<evidence type="ECO:0000256" key="5">
    <source>
        <dbReference type="PIRSR" id="PIRSR602678-1"/>
    </source>
</evidence>
<dbReference type="Gene3D" id="3.40.1390.30">
    <property type="entry name" value="NIF3 (NGG1p interacting factor 3)-like"/>
    <property type="match status" value="2"/>
</dbReference>
<dbReference type="SUPFAM" id="SSF102705">
    <property type="entry name" value="NIF3 (NGG1p interacting factor 3)-like"/>
    <property type="match status" value="1"/>
</dbReference>
<dbReference type="eggNOG" id="COG0327">
    <property type="taxonomic scope" value="Bacteria"/>
</dbReference>
<dbReference type="RefSeq" id="WP_014552859.1">
    <property type="nucleotide sequence ID" value="NC_017455.1"/>
</dbReference>
<dbReference type="InterPro" id="IPR017221">
    <property type="entry name" value="DUF34/NIF3_bac"/>
</dbReference>
<protein>
    <recommendedName>
        <fullName evidence="2 4">GTP cyclohydrolase 1 type 2 homolog</fullName>
    </recommendedName>
</protein>
<dbReference type="STRING" id="572479.Hprae_0672"/>
<dbReference type="Pfam" id="PF01784">
    <property type="entry name" value="DUF34_NIF3"/>
    <property type="match status" value="1"/>
</dbReference>
<keyword evidence="7" id="KW-1185">Reference proteome</keyword>
<dbReference type="EMBL" id="CP002175">
    <property type="protein sequence ID" value="ADO76826.1"/>
    <property type="molecule type" value="Genomic_DNA"/>
</dbReference>
<dbReference type="PANTHER" id="PTHR13799">
    <property type="entry name" value="NGG1 INTERACTING FACTOR 3"/>
    <property type="match status" value="1"/>
</dbReference>
<dbReference type="PATRIC" id="fig|572479.3.peg.678"/>
<evidence type="ECO:0000256" key="1">
    <source>
        <dbReference type="ARBA" id="ARBA00006964"/>
    </source>
</evidence>
<comment type="similarity">
    <text evidence="1 4">Belongs to the GTP cyclohydrolase I type 2/NIF3 family.</text>
</comment>
<dbReference type="KEGG" id="hpk:Hprae_0672"/>
<name>E3DQD0_HALPG</name>
<dbReference type="InterPro" id="IPR002678">
    <property type="entry name" value="DUF34/NIF3"/>
</dbReference>
<evidence type="ECO:0000256" key="3">
    <source>
        <dbReference type="ARBA" id="ARBA00022723"/>
    </source>
</evidence>
<reference evidence="7" key="1">
    <citation type="submission" date="2010-10" db="EMBL/GenBank/DDBJ databases">
        <title>The complete genome of Halanaerobium praevalens DSM 2228.</title>
        <authorList>
            <consortium name="US DOE Joint Genome Institute (JGI-PGF)"/>
            <person name="Lucas S."/>
            <person name="Copeland A."/>
            <person name="Lapidus A."/>
            <person name="Glavina del Rio T."/>
            <person name="Dalin E."/>
            <person name="Tice H."/>
            <person name="Bruce D."/>
            <person name="Goodwin L."/>
            <person name="Pitluck S."/>
            <person name="Kyrpides N."/>
            <person name="Mavromatis K."/>
            <person name="Ivanova N."/>
            <person name="Ovchinnikova G."/>
            <person name="Chertkov O."/>
            <person name="Detter J.C."/>
            <person name="Han C."/>
            <person name="Larimer F."/>
            <person name="Land M."/>
            <person name="Hauser L."/>
            <person name="Markowitz V."/>
            <person name="Cheng J.-F."/>
            <person name="Hugenholtz P."/>
            <person name="Woyke T."/>
            <person name="Wu D."/>
            <person name="Tindall B."/>
            <person name="Pomrenke H.G."/>
            <person name="Brambilla E."/>
            <person name="Klenk H.-P."/>
            <person name="Eisen J.A."/>
        </authorList>
    </citation>
    <scope>NUCLEOTIDE SEQUENCE [LARGE SCALE GENOMIC DNA]</scope>
    <source>
        <strain evidence="7">ATCC 33744 / DSM 2228 / GSL</strain>
    </source>
</reference>
<dbReference type="OrthoDB" id="9792792at2"/>
<dbReference type="GO" id="GO:0005737">
    <property type="term" value="C:cytoplasm"/>
    <property type="evidence" value="ECO:0007669"/>
    <property type="project" value="TreeGrafter"/>
</dbReference>
<sequence length="371" mass="42338">MVKVAEVIQLMSKIAPSDLAENWDNVGLQVGDPQQELENVLIALDFNQAVLEEALDKNCQLIITHHPFIFKGIKSVNTQNQSGKLIFKLIKNGISLFSAHTNLDIVQNGLNDYLINKLDVENIEILEVTSSKNYKKLVTYIPQTNLEEVKNALYEQGAGKYKDYSHTGFYHPGKGNFMPLADSEPYIGQKNKLNQVEEYRFETIVAPEDLKNVIQKLLKVHPYQEPAWDLYQMDNLETKNGIGRIADLKTEIEFDLLLNKIKNVYELDVVKVVQMRDKVKKIAICSGSGADFIKTAYYQGADLYLTGDLKYHEAQTAEELGINLVDFGHYGSEKFVRELLKERLSAEASLKLKNKVQFIKSEIKTRPWEYK</sequence>
<gene>
    <name evidence="6" type="ordered locus">Hprae_0672</name>
</gene>
<dbReference type="PIRSF" id="PIRSF037489">
    <property type="entry name" value="UCP037489_NIF3_YqfO"/>
    <property type="match status" value="1"/>
</dbReference>
<dbReference type="Gene3D" id="3.30.70.120">
    <property type="match status" value="1"/>
</dbReference>
<dbReference type="Proteomes" id="UP000006866">
    <property type="component" value="Chromosome"/>
</dbReference>
<feature type="binding site" evidence="5">
    <location>
        <position position="65"/>
    </location>
    <ligand>
        <name>a divalent metal cation</name>
        <dbReference type="ChEBI" id="CHEBI:60240"/>
        <label>1</label>
    </ligand>
</feature>
<dbReference type="AlphaFoldDB" id="E3DQD0"/>
<feature type="binding site" evidence="5">
    <location>
        <position position="104"/>
    </location>
    <ligand>
        <name>a divalent metal cation</name>
        <dbReference type="ChEBI" id="CHEBI:60240"/>
        <label>1</label>
    </ligand>
</feature>
<dbReference type="InterPro" id="IPR015867">
    <property type="entry name" value="N-reg_PII/ATP_PRibTrfase_C"/>
</dbReference>
<accession>E3DQD0</accession>
<evidence type="ECO:0000313" key="7">
    <source>
        <dbReference type="Proteomes" id="UP000006866"/>
    </source>
</evidence>
<evidence type="ECO:0000256" key="2">
    <source>
        <dbReference type="ARBA" id="ARBA00022112"/>
    </source>
</evidence>
<keyword evidence="3 4" id="KW-0479">Metal-binding</keyword>
<dbReference type="NCBIfam" id="TIGR00486">
    <property type="entry name" value="YbgI_SA1388"/>
    <property type="match status" value="1"/>
</dbReference>
<dbReference type="InterPro" id="IPR036069">
    <property type="entry name" value="DUF34/NIF3_sf"/>
</dbReference>
<evidence type="ECO:0000256" key="4">
    <source>
        <dbReference type="PIRNR" id="PIRNR037489"/>
    </source>
</evidence>
<reference evidence="6 7" key="2">
    <citation type="journal article" date="2011" name="Stand. Genomic Sci.">
        <title>Complete genome sequence of the extremely halophilic Halanaerobium praevalens type strain (GSL).</title>
        <authorList>
            <person name="Ivanova N."/>
            <person name="Sikorski J."/>
            <person name="Chertkov O."/>
            <person name="Nolan M."/>
            <person name="Lucas S."/>
            <person name="Hammon N."/>
            <person name="Deshpande S."/>
            <person name="Cheng J.F."/>
            <person name="Tapia R."/>
            <person name="Han C."/>
            <person name="Goodwin L."/>
            <person name="Pitluck S."/>
            <person name="Huntemann M."/>
            <person name="Liolios K."/>
            <person name="Pagani I."/>
            <person name="Mavromatis K."/>
            <person name="Ovchinikova G."/>
            <person name="Pati A."/>
            <person name="Chen A."/>
            <person name="Palaniappan K."/>
            <person name="Land M."/>
            <person name="Hauser L."/>
            <person name="Brambilla E.M."/>
            <person name="Kannan K.P."/>
            <person name="Rohde M."/>
            <person name="Tindall B.J."/>
            <person name="Goker M."/>
            <person name="Detter J.C."/>
            <person name="Woyke T."/>
            <person name="Bristow J."/>
            <person name="Eisen J.A."/>
            <person name="Markowitz V."/>
            <person name="Hugenholtz P."/>
            <person name="Kyrpides N.C."/>
            <person name="Klenk H.P."/>
            <person name="Lapidus A."/>
        </authorList>
    </citation>
    <scope>NUCLEOTIDE SEQUENCE [LARGE SCALE GENOMIC DNA]</scope>
    <source>
        <strain evidence="7">ATCC 33744 / DSM 2228 / GSL</strain>
    </source>
</reference>
<dbReference type="GO" id="GO:0046872">
    <property type="term" value="F:metal ion binding"/>
    <property type="evidence" value="ECO:0007669"/>
    <property type="project" value="UniProtKB-UniRule"/>
</dbReference>
<feature type="binding site" evidence="5">
    <location>
        <position position="66"/>
    </location>
    <ligand>
        <name>a divalent metal cation</name>
        <dbReference type="ChEBI" id="CHEBI:60240"/>
        <label>1</label>
    </ligand>
</feature>
<dbReference type="FunFam" id="3.40.1390.30:FF:000001">
    <property type="entry name" value="GTP cyclohydrolase 1 type 2"/>
    <property type="match status" value="1"/>
</dbReference>
<feature type="binding site" evidence="5">
    <location>
        <position position="333"/>
    </location>
    <ligand>
        <name>a divalent metal cation</name>
        <dbReference type="ChEBI" id="CHEBI:60240"/>
        <label>1</label>
    </ligand>
</feature>
<evidence type="ECO:0000313" key="6">
    <source>
        <dbReference type="EMBL" id="ADO76826.1"/>
    </source>
</evidence>